<keyword evidence="4" id="KW-1185">Reference proteome</keyword>
<dbReference type="Proteomes" id="UP001388259">
    <property type="component" value="Unassembled WGS sequence"/>
</dbReference>
<reference evidence="1 4" key="1">
    <citation type="submission" date="2024-01" db="EMBL/GenBank/DDBJ databases">
        <title>Aequorivita flavus sp. nov., isolated from deep-sea sediment.</title>
        <authorList>
            <person name="Chen X."/>
        </authorList>
    </citation>
    <scope>NUCLEOTIDE SEQUENCE</scope>
    <source>
        <strain evidence="1">MCCC 1A16923</strain>
        <strain evidence="2 4">MCCC 1A16935</strain>
    </source>
</reference>
<gene>
    <name evidence="2" type="ORF">VZD24_14725</name>
    <name evidence="1" type="ORF">VZD85_14730</name>
</gene>
<proteinExistence type="predicted"/>
<dbReference type="RefSeq" id="WP_279449465.1">
    <property type="nucleotide sequence ID" value="NZ_JAZBJM010000017.1"/>
</dbReference>
<evidence type="ECO:0000313" key="3">
    <source>
        <dbReference type="Proteomes" id="UP001388259"/>
    </source>
</evidence>
<accession>A0AB35YUV5</accession>
<dbReference type="InterPro" id="IPR018673">
    <property type="entry name" value="DUF2141"/>
</dbReference>
<dbReference type="EMBL" id="JBANCF010000019">
    <property type="protein sequence ID" value="MEM0574777.1"/>
    <property type="molecule type" value="Genomic_DNA"/>
</dbReference>
<evidence type="ECO:0000313" key="4">
    <source>
        <dbReference type="Proteomes" id="UP001390963"/>
    </source>
</evidence>
<dbReference type="EMBL" id="JAZBJM010000017">
    <property type="protein sequence ID" value="MEM0519615.1"/>
    <property type="molecule type" value="Genomic_DNA"/>
</dbReference>
<dbReference type="Pfam" id="PF09912">
    <property type="entry name" value="DUF2141"/>
    <property type="match status" value="1"/>
</dbReference>
<evidence type="ECO:0000313" key="2">
    <source>
        <dbReference type="EMBL" id="MEM0574777.1"/>
    </source>
</evidence>
<sequence length="138" mass="15739">MTYLLLYFYVFFIGTINETNTLTIHITNIENVEGTLEVAIFNSDERFLEEGQALKTISVKVKANAQTVVFKDLPSGNYAVSMYHDENSDGDFNRNFMGIPKEPYGFSNNFHPKFSAPKFEDCQFYLDADHTIEIALKG</sequence>
<comment type="caution">
    <text evidence="1">The sequence shown here is derived from an EMBL/GenBank/DDBJ whole genome shotgun (WGS) entry which is preliminary data.</text>
</comment>
<protein>
    <submittedName>
        <fullName evidence="1">DUF2141 domain-containing protein</fullName>
    </submittedName>
</protein>
<organism evidence="1 3">
    <name type="scientific">Aequorivita flava</name>
    <dbReference type="NCBI Taxonomy" id="3114371"/>
    <lineage>
        <taxon>Bacteria</taxon>
        <taxon>Pseudomonadati</taxon>
        <taxon>Bacteroidota</taxon>
        <taxon>Flavobacteriia</taxon>
        <taxon>Flavobacteriales</taxon>
        <taxon>Flavobacteriaceae</taxon>
        <taxon>Aequorivita</taxon>
    </lineage>
</organism>
<name>A0AB35YUV5_9FLAO</name>
<evidence type="ECO:0000313" key="1">
    <source>
        <dbReference type="EMBL" id="MEM0519615.1"/>
    </source>
</evidence>
<dbReference type="AlphaFoldDB" id="A0AB35YUV5"/>
<dbReference type="Proteomes" id="UP001390963">
    <property type="component" value="Unassembled WGS sequence"/>
</dbReference>